<protein>
    <recommendedName>
        <fullName evidence="6 7">Peptidyl-tRNA hydrolase</fullName>
        <shortName evidence="7">Pth</shortName>
        <ecNumber evidence="1 7">3.1.1.29</ecNumber>
    </recommendedName>
</protein>
<accession>A0A1F4VEU2</accession>
<dbReference type="NCBIfam" id="TIGR00447">
    <property type="entry name" value="pth"/>
    <property type="match status" value="1"/>
</dbReference>
<keyword evidence="2 7" id="KW-0820">tRNA-binding</keyword>
<name>A0A1F4VEU2_UNCKA</name>
<dbReference type="GO" id="GO:0072344">
    <property type="term" value="P:rescue of stalled ribosome"/>
    <property type="evidence" value="ECO:0007669"/>
    <property type="project" value="UniProtKB-UniRule"/>
</dbReference>
<evidence type="ECO:0000256" key="2">
    <source>
        <dbReference type="ARBA" id="ARBA00022555"/>
    </source>
</evidence>
<feature type="binding site" evidence="7">
    <location>
        <position position="14"/>
    </location>
    <ligand>
        <name>tRNA</name>
        <dbReference type="ChEBI" id="CHEBI:17843"/>
    </ligand>
</feature>
<comment type="function">
    <text evidence="7">Hydrolyzes ribosome-free peptidyl-tRNAs (with 1 or more amino acids incorporated), which drop off the ribosome during protein synthesis, or as a result of ribosome stalling.</text>
</comment>
<evidence type="ECO:0000256" key="6">
    <source>
        <dbReference type="ARBA" id="ARBA00050038"/>
    </source>
</evidence>
<dbReference type="SUPFAM" id="SSF53178">
    <property type="entry name" value="Peptidyl-tRNA hydrolase-like"/>
    <property type="match status" value="1"/>
</dbReference>
<dbReference type="PROSITE" id="PS01195">
    <property type="entry name" value="PEPT_TRNA_HYDROL_1"/>
    <property type="match status" value="1"/>
</dbReference>
<dbReference type="GO" id="GO:0005737">
    <property type="term" value="C:cytoplasm"/>
    <property type="evidence" value="ECO:0007669"/>
    <property type="project" value="UniProtKB-SubCell"/>
</dbReference>
<dbReference type="InterPro" id="IPR018171">
    <property type="entry name" value="Pept_tRNA_hydro_CS"/>
</dbReference>
<dbReference type="CDD" id="cd00462">
    <property type="entry name" value="PTH"/>
    <property type="match status" value="1"/>
</dbReference>
<evidence type="ECO:0000313" key="10">
    <source>
        <dbReference type="EMBL" id="OGC55488.1"/>
    </source>
</evidence>
<comment type="subunit">
    <text evidence="7">Monomer.</text>
</comment>
<evidence type="ECO:0000313" key="11">
    <source>
        <dbReference type="Proteomes" id="UP000176504"/>
    </source>
</evidence>
<keyword evidence="3 7" id="KW-0378">Hydrolase</keyword>
<feature type="binding site" evidence="7">
    <location>
        <position position="66"/>
    </location>
    <ligand>
        <name>tRNA</name>
        <dbReference type="ChEBI" id="CHEBI:17843"/>
    </ligand>
</feature>
<comment type="similarity">
    <text evidence="5 7 9">Belongs to the PTH family.</text>
</comment>
<dbReference type="PANTHER" id="PTHR17224">
    <property type="entry name" value="PEPTIDYL-TRNA HYDROLASE"/>
    <property type="match status" value="1"/>
</dbReference>
<comment type="subcellular location">
    <subcellularLocation>
        <location evidence="7">Cytoplasm</location>
    </subcellularLocation>
</comment>
<feature type="site" description="Stabilizes the basic form of H active site to accept a proton" evidence="7">
    <location>
        <position position="91"/>
    </location>
</feature>
<comment type="caution">
    <text evidence="7">Lacks conserved residue(s) required for the propagation of feature annotation.</text>
</comment>
<dbReference type="Gene3D" id="3.40.50.1470">
    <property type="entry name" value="Peptidyl-tRNA hydrolase"/>
    <property type="match status" value="1"/>
</dbReference>
<feature type="active site" description="Proton acceptor" evidence="7">
    <location>
        <position position="19"/>
    </location>
</feature>
<dbReference type="AlphaFoldDB" id="A0A1F4VEU2"/>
<evidence type="ECO:0000256" key="3">
    <source>
        <dbReference type="ARBA" id="ARBA00022801"/>
    </source>
</evidence>
<keyword evidence="4 7" id="KW-0694">RNA-binding</keyword>
<sequence>MKLVVGLGNPGEKYEYTRHNAGFLILNAFVAKKVGDGIVWLSETKFNAHVYREEGVIYAKPQTFMNRVGESVSKLVHFYNIDLSNLLVIHDDVDLIKGEFKLKKGSQAAGHHGVEDIFSKLGTSDFFRLRMGVGRPLDKKYEVEDYVLEKFSDEEISNLKDLFEKKIYDKIDGFLNL</sequence>
<keyword evidence="7" id="KW-0963">Cytoplasm</keyword>
<dbReference type="GO" id="GO:0000049">
    <property type="term" value="F:tRNA binding"/>
    <property type="evidence" value="ECO:0007669"/>
    <property type="project" value="UniProtKB-UniRule"/>
</dbReference>
<dbReference type="Proteomes" id="UP000176504">
    <property type="component" value="Unassembled WGS sequence"/>
</dbReference>
<dbReference type="EC" id="3.1.1.29" evidence="1 7"/>
<dbReference type="EMBL" id="MEVI01000002">
    <property type="protein sequence ID" value="OGC55488.1"/>
    <property type="molecule type" value="Genomic_DNA"/>
</dbReference>
<dbReference type="InterPro" id="IPR001328">
    <property type="entry name" value="Pept_tRNA_hydro"/>
</dbReference>
<reference evidence="10 11" key="1">
    <citation type="journal article" date="2016" name="Nat. Commun.">
        <title>Thousands of microbial genomes shed light on interconnected biogeochemical processes in an aquifer system.</title>
        <authorList>
            <person name="Anantharaman K."/>
            <person name="Brown C.T."/>
            <person name="Hug L.A."/>
            <person name="Sharon I."/>
            <person name="Castelle C.J."/>
            <person name="Probst A.J."/>
            <person name="Thomas B.C."/>
            <person name="Singh A."/>
            <person name="Wilkins M.J."/>
            <person name="Karaoz U."/>
            <person name="Brodie E.L."/>
            <person name="Williams K.H."/>
            <person name="Hubbard S.S."/>
            <person name="Banfield J.F."/>
        </authorList>
    </citation>
    <scope>NUCLEOTIDE SEQUENCE [LARGE SCALE GENOMIC DNA]</scope>
</reference>
<evidence type="ECO:0000256" key="5">
    <source>
        <dbReference type="ARBA" id="ARBA00038063"/>
    </source>
</evidence>
<evidence type="ECO:0000256" key="1">
    <source>
        <dbReference type="ARBA" id="ARBA00013260"/>
    </source>
</evidence>
<feature type="site" description="Discriminates between blocked and unblocked aminoacyl-tRNA" evidence="7">
    <location>
        <position position="9"/>
    </location>
</feature>
<dbReference type="InterPro" id="IPR036416">
    <property type="entry name" value="Pept_tRNA_hydro_sf"/>
</dbReference>
<comment type="caution">
    <text evidence="10">The sequence shown here is derived from an EMBL/GenBank/DDBJ whole genome shotgun (WGS) entry which is preliminary data.</text>
</comment>
<dbReference type="Pfam" id="PF01195">
    <property type="entry name" value="Pept_tRNA_hydro"/>
    <property type="match status" value="1"/>
</dbReference>
<dbReference type="GO" id="GO:0004045">
    <property type="term" value="F:peptidyl-tRNA hydrolase activity"/>
    <property type="evidence" value="ECO:0007669"/>
    <property type="project" value="UniProtKB-UniRule"/>
</dbReference>
<comment type="function">
    <text evidence="7">Catalyzes the release of premature peptidyl moieties from peptidyl-tRNA molecules trapped in stalled 50S ribosomal subunits, and thus maintains levels of free tRNAs and 50S ribosomes.</text>
</comment>
<gene>
    <name evidence="7" type="primary">pth</name>
    <name evidence="10" type="ORF">A3A78_00840</name>
</gene>
<evidence type="ECO:0000256" key="4">
    <source>
        <dbReference type="ARBA" id="ARBA00022884"/>
    </source>
</evidence>
<evidence type="ECO:0000256" key="7">
    <source>
        <dbReference type="HAMAP-Rule" id="MF_00083"/>
    </source>
</evidence>
<evidence type="ECO:0000256" key="9">
    <source>
        <dbReference type="RuleBase" id="RU004320"/>
    </source>
</evidence>
<dbReference type="HAMAP" id="MF_00083">
    <property type="entry name" value="Pept_tRNA_hydro_bact"/>
    <property type="match status" value="1"/>
</dbReference>
<proteinExistence type="inferred from homology"/>
<feature type="binding site" evidence="7">
    <location>
        <position position="64"/>
    </location>
    <ligand>
        <name>tRNA</name>
        <dbReference type="ChEBI" id="CHEBI:17843"/>
    </ligand>
</feature>
<organism evidence="10 11">
    <name type="scientific">candidate division WWE3 bacterium RIFCSPLOWO2_01_FULL_41_18</name>
    <dbReference type="NCBI Taxonomy" id="1802625"/>
    <lineage>
        <taxon>Bacteria</taxon>
        <taxon>Katanobacteria</taxon>
    </lineage>
</organism>
<evidence type="ECO:0000256" key="8">
    <source>
        <dbReference type="RuleBase" id="RU000673"/>
    </source>
</evidence>
<dbReference type="PANTHER" id="PTHR17224:SF1">
    <property type="entry name" value="PEPTIDYL-TRNA HYDROLASE"/>
    <property type="match status" value="1"/>
</dbReference>
<dbReference type="GO" id="GO:0006515">
    <property type="term" value="P:protein quality control for misfolded or incompletely synthesized proteins"/>
    <property type="evidence" value="ECO:0007669"/>
    <property type="project" value="UniProtKB-UniRule"/>
</dbReference>
<comment type="catalytic activity">
    <reaction evidence="7 8">
        <text>an N-acyl-L-alpha-aminoacyl-tRNA + H2O = an N-acyl-L-amino acid + a tRNA + H(+)</text>
        <dbReference type="Rhea" id="RHEA:54448"/>
        <dbReference type="Rhea" id="RHEA-COMP:10123"/>
        <dbReference type="Rhea" id="RHEA-COMP:13883"/>
        <dbReference type="ChEBI" id="CHEBI:15377"/>
        <dbReference type="ChEBI" id="CHEBI:15378"/>
        <dbReference type="ChEBI" id="CHEBI:59874"/>
        <dbReference type="ChEBI" id="CHEBI:78442"/>
        <dbReference type="ChEBI" id="CHEBI:138191"/>
        <dbReference type="EC" id="3.1.1.29"/>
    </reaction>
</comment>